<protein>
    <submittedName>
        <fullName evidence="2">Uncharacterized protein</fullName>
    </submittedName>
</protein>
<evidence type="ECO:0000256" key="1">
    <source>
        <dbReference type="SAM" id="MobiDB-lite"/>
    </source>
</evidence>
<reference evidence="2" key="1">
    <citation type="journal article" date="2023" name="Mol. Phylogenet. Evol.">
        <title>Genome-scale phylogeny and comparative genomics of the fungal order Sordariales.</title>
        <authorList>
            <person name="Hensen N."/>
            <person name="Bonometti L."/>
            <person name="Westerberg I."/>
            <person name="Brannstrom I.O."/>
            <person name="Guillou S."/>
            <person name="Cros-Aarteil S."/>
            <person name="Calhoun S."/>
            <person name="Haridas S."/>
            <person name="Kuo A."/>
            <person name="Mondo S."/>
            <person name="Pangilinan J."/>
            <person name="Riley R."/>
            <person name="LaButti K."/>
            <person name="Andreopoulos B."/>
            <person name="Lipzen A."/>
            <person name="Chen C."/>
            <person name="Yan M."/>
            <person name="Daum C."/>
            <person name="Ng V."/>
            <person name="Clum A."/>
            <person name="Steindorff A."/>
            <person name="Ohm R.A."/>
            <person name="Martin F."/>
            <person name="Silar P."/>
            <person name="Natvig D.O."/>
            <person name="Lalanne C."/>
            <person name="Gautier V."/>
            <person name="Ament-Velasquez S.L."/>
            <person name="Kruys A."/>
            <person name="Hutchinson M.I."/>
            <person name="Powell A.J."/>
            <person name="Barry K."/>
            <person name="Miller A.N."/>
            <person name="Grigoriev I.V."/>
            <person name="Debuchy R."/>
            <person name="Gladieux P."/>
            <person name="Hiltunen Thoren M."/>
            <person name="Johannesson H."/>
        </authorList>
    </citation>
    <scope>NUCLEOTIDE SEQUENCE</scope>
    <source>
        <strain evidence="2">CBS 731.68</strain>
    </source>
</reference>
<dbReference type="Proteomes" id="UP001302602">
    <property type="component" value="Unassembled WGS sequence"/>
</dbReference>
<gene>
    <name evidence="2" type="ORF">N657DRAFT_681449</name>
</gene>
<dbReference type="GO" id="GO:0006629">
    <property type="term" value="P:lipid metabolic process"/>
    <property type="evidence" value="ECO:0007669"/>
    <property type="project" value="InterPro"/>
</dbReference>
<evidence type="ECO:0000313" key="3">
    <source>
        <dbReference type="Proteomes" id="UP001302602"/>
    </source>
</evidence>
<comment type="caution">
    <text evidence="2">The sequence shown here is derived from an EMBL/GenBank/DDBJ whole genome shotgun (WGS) entry which is preliminary data.</text>
</comment>
<dbReference type="AlphaFoldDB" id="A0AAN6TYX7"/>
<reference evidence="2" key="2">
    <citation type="submission" date="2023-05" db="EMBL/GenBank/DDBJ databases">
        <authorList>
            <consortium name="Lawrence Berkeley National Laboratory"/>
            <person name="Steindorff A."/>
            <person name="Hensen N."/>
            <person name="Bonometti L."/>
            <person name="Westerberg I."/>
            <person name="Brannstrom I.O."/>
            <person name="Guillou S."/>
            <person name="Cros-Aarteil S."/>
            <person name="Calhoun S."/>
            <person name="Haridas S."/>
            <person name="Kuo A."/>
            <person name="Mondo S."/>
            <person name="Pangilinan J."/>
            <person name="Riley R."/>
            <person name="Labutti K."/>
            <person name="Andreopoulos B."/>
            <person name="Lipzen A."/>
            <person name="Chen C."/>
            <person name="Yanf M."/>
            <person name="Daum C."/>
            <person name="Ng V."/>
            <person name="Clum A."/>
            <person name="Ohm R."/>
            <person name="Martin F."/>
            <person name="Silar P."/>
            <person name="Natvig D."/>
            <person name="Lalanne C."/>
            <person name="Gautier V."/>
            <person name="Ament-Velasquez S.L."/>
            <person name="Kruys A."/>
            <person name="Hutchinson M.I."/>
            <person name="Powell A.J."/>
            <person name="Barry K."/>
            <person name="Miller A.N."/>
            <person name="Grigoriev I.V."/>
            <person name="Debuchy R."/>
            <person name="Gladieux P."/>
            <person name="Thoren M.H."/>
            <person name="Johannesson H."/>
        </authorList>
    </citation>
    <scope>NUCLEOTIDE SEQUENCE</scope>
    <source>
        <strain evidence="2">CBS 731.68</strain>
    </source>
</reference>
<sequence length="121" mass="12937">MASSVVSQRDNGTRATPAPPTPASSPPIACNNFPDLRARVYSDILHMGVHGAAFVRAHHIASNENIVGNQYYNATVALSAGIRLLQAEVHVSADNTLVLRDSDSSFMDGGPLENWLAHIKC</sequence>
<dbReference type="GO" id="GO:0008081">
    <property type="term" value="F:phosphoric diester hydrolase activity"/>
    <property type="evidence" value="ECO:0007669"/>
    <property type="project" value="InterPro"/>
</dbReference>
<proteinExistence type="predicted"/>
<dbReference type="Pfam" id="PF26146">
    <property type="entry name" value="PI-PLC_X"/>
    <property type="match status" value="1"/>
</dbReference>
<dbReference type="RefSeq" id="XP_062647114.1">
    <property type="nucleotide sequence ID" value="XM_062796386.1"/>
</dbReference>
<feature type="region of interest" description="Disordered" evidence="1">
    <location>
        <begin position="1"/>
        <end position="29"/>
    </location>
</feature>
<evidence type="ECO:0000313" key="2">
    <source>
        <dbReference type="EMBL" id="KAK4123343.1"/>
    </source>
</evidence>
<organism evidence="2 3">
    <name type="scientific">Parathielavia appendiculata</name>
    <dbReference type="NCBI Taxonomy" id="2587402"/>
    <lineage>
        <taxon>Eukaryota</taxon>
        <taxon>Fungi</taxon>
        <taxon>Dikarya</taxon>
        <taxon>Ascomycota</taxon>
        <taxon>Pezizomycotina</taxon>
        <taxon>Sordariomycetes</taxon>
        <taxon>Sordariomycetidae</taxon>
        <taxon>Sordariales</taxon>
        <taxon>Chaetomiaceae</taxon>
        <taxon>Parathielavia</taxon>
    </lineage>
</organism>
<dbReference type="SUPFAM" id="SSF51695">
    <property type="entry name" value="PLC-like phosphodiesterases"/>
    <property type="match status" value="1"/>
</dbReference>
<feature type="compositionally biased region" description="Polar residues" evidence="1">
    <location>
        <begin position="1"/>
        <end position="14"/>
    </location>
</feature>
<dbReference type="GeneID" id="87833154"/>
<dbReference type="InterPro" id="IPR017946">
    <property type="entry name" value="PLC-like_Pdiesterase_TIM-brl"/>
</dbReference>
<name>A0AAN6TYX7_9PEZI</name>
<dbReference type="EMBL" id="MU853229">
    <property type="protein sequence ID" value="KAK4123343.1"/>
    <property type="molecule type" value="Genomic_DNA"/>
</dbReference>
<accession>A0AAN6TYX7</accession>
<keyword evidence="3" id="KW-1185">Reference proteome</keyword>